<evidence type="ECO:0000313" key="2">
    <source>
        <dbReference type="EMBL" id="RWS10291.1"/>
    </source>
</evidence>
<dbReference type="AlphaFoldDB" id="A0A443R4U2"/>
<dbReference type="InterPro" id="IPR013320">
    <property type="entry name" value="ConA-like_dom_sf"/>
</dbReference>
<evidence type="ECO:0000259" key="1">
    <source>
        <dbReference type="PROSITE" id="PS50188"/>
    </source>
</evidence>
<dbReference type="SUPFAM" id="SSF49899">
    <property type="entry name" value="Concanavalin A-like lectins/glucanases"/>
    <property type="match status" value="1"/>
</dbReference>
<dbReference type="InterPro" id="IPR001870">
    <property type="entry name" value="B30.2/SPRY"/>
</dbReference>
<accession>A0A443R4U2</accession>
<dbReference type="InterPro" id="IPR043136">
    <property type="entry name" value="B30.2/SPRY_sf"/>
</dbReference>
<sequence>IVLCDDVRNLRFGEDDGEESLNSDTSIYCAAWGDQGFSSGQHYWELDVSDSREWAVGVCRESVVSMNHTDIEFKDMLLLLCVKADTHFSLLTSSPILSLYIEKPVARVEFPYMEISCWVPELPCQAIFYPQATHN</sequence>
<keyword evidence="3" id="KW-1185">Reference proteome</keyword>
<dbReference type="Gene3D" id="2.60.120.920">
    <property type="match status" value="1"/>
</dbReference>
<dbReference type="VEuPathDB" id="VectorBase:LDEU014086"/>
<name>A0A443R4U2_9ACAR</name>
<dbReference type="PANTHER" id="PTHR24103">
    <property type="entry name" value="E3 UBIQUITIN-PROTEIN LIGASE TRIM"/>
    <property type="match status" value="1"/>
</dbReference>
<feature type="non-terminal residue" evidence="2">
    <location>
        <position position="1"/>
    </location>
</feature>
<organism evidence="2 3">
    <name type="scientific">Leptotrombidium deliense</name>
    <dbReference type="NCBI Taxonomy" id="299467"/>
    <lineage>
        <taxon>Eukaryota</taxon>
        <taxon>Metazoa</taxon>
        <taxon>Ecdysozoa</taxon>
        <taxon>Arthropoda</taxon>
        <taxon>Chelicerata</taxon>
        <taxon>Arachnida</taxon>
        <taxon>Acari</taxon>
        <taxon>Acariformes</taxon>
        <taxon>Trombidiformes</taxon>
        <taxon>Prostigmata</taxon>
        <taxon>Anystina</taxon>
        <taxon>Parasitengona</taxon>
        <taxon>Trombiculoidea</taxon>
        <taxon>Trombiculidae</taxon>
        <taxon>Leptotrombidium</taxon>
    </lineage>
</organism>
<comment type="caution">
    <text evidence="2">The sequence shown here is derived from an EMBL/GenBank/DDBJ whole genome shotgun (WGS) entry which is preliminary data.</text>
</comment>
<reference evidence="2 3" key="1">
    <citation type="journal article" date="2018" name="Gigascience">
        <title>Genomes of trombidid mites reveal novel predicted allergens and laterally-transferred genes associated with secondary metabolism.</title>
        <authorList>
            <person name="Dong X."/>
            <person name="Chaisiri K."/>
            <person name="Xia D."/>
            <person name="Armstrong S.D."/>
            <person name="Fang Y."/>
            <person name="Donnelly M.J."/>
            <person name="Kadowaki T."/>
            <person name="McGarry J.W."/>
            <person name="Darby A.C."/>
            <person name="Makepeace B.L."/>
        </authorList>
    </citation>
    <scope>NUCLEOTIDE SEQUENCE [LARGE SCALE GENOMIC DNA]</scope>
    <source>
        <strain evidence="2">UoL-UT</strain>
    </source>
</reference>
<evidence type="ECO:0000313" key="3">
    <source>
        <dbReference type="Proteomes" id="UP000288716"/>
    </source>
</evidence>
<feature type="domain" description="B30.2/SPRY" evidence="1">
    <location>
        <begin position="1"/>
        <end position="135"/>
    </location>
</feature>
<dbReference type="PROSITE" id="PS50188">
    <property type="entry name" value="B302_SPRY"/>
    <property type="match status" value="1"/>
</dbReference>
<dbReference type="Proteomes" id="UP000288716">
    <property type="component" value="Unassembled WGS sequence"/>
</dbReference>
<protein>
    <submittedName>
        <fullName evidence="2">Tripartite motif-containing protein 43-like protein</fullName>
    </submittedName>
</protein>
<dbReference type="EMBL" id="NCKV01049712">
    <property type="protein sequence ID" value="RWS10291.1"/>
    <property type="molecule type" value="Genomic_DNA"/>
</dbReference>
<proteinExistence type="predicted"/>
<dbReference type="InterPro" id="IPR050143">
    <property type="entry name" value="TRIM/RBCC"/>
</dbReference>
<dbReference type="OrthoDB" id="9448301at2759"/>
<gene>
    <name evidence="2" type="ORF">B4U80_12598</name>
</gene>
<dbReference type="STRING" id="299467.A0A443R4U2"/>